<dbReference type="Pfam" id="PF12698">
    <property type="entry name" value="ABC2_membrane_3"/>
    <property type="match status" value="2"/>
</dbReference>
<evidence type="ECO:0000313" key="12">
    <source>
        <dbReference type="EMBL" id="KAK5576912.1"/>
    </source>
</evidence>
<accession>A0AAN7TVF6</accession>
<dbReference type="GO" id="GO:0031288">
    <property type="term" value="P:sorocarp morphogenesis"/>
    <property type="evidence" value="ECO:0007669"/>
    <property type="project" value="UniProtKB-ARBA"/>
</dbReference>
<dbReference type="InterPro" id="IPR003593">
    <property type="entry name" value="AAA+_ATPase"/>
</dbReference>
<evidence type="ECO:0000256" key="8">
    <source>
        <dbReference type="ARBA" id="ARBA00022989"/>
    </source>
</evidence>
<dbReference type="PROSITE" id="PS50893">
    <property type="entry name" value="ABC_TRANSPORTER_2"/>
    <property type="match status" value="2"/>
</dbReference>
<comment type="caution">
    <text evidence="12">The sequence shown here is derived from an EMBL/GenBank/DDBJ whole genome shotgun (WGS) entry which is preliminary data.</text>
</comment>
<name>A0AAN7TVF6_9MYCE</name>
<dbReference type="Proteomes" id="UP001344447">
    <property type="component" value="Unassembled WGS sequence"/>
</dbReference>
<feature type="transmembrane region" description="Helical" evidence="10">
    <location>
        <begin position="340"/>
        <end position="359"/>
    </location>
</feature>
<dbReference type="InterPro" id="IPR027417">
    <property type="entry name" value="P-loop_NTPase"/>
</dbReference>
<proteinExistence type="inferred from homology"/>
<keyword evidence="9 10" id="KW-0472">Membrane</keyword>
<keyword evidence="8 10" id="KW-1133">Transmembrane helix</keyword>
<dbReference type="GO" id="GO:0140359">
    <property type="term" value="F:ABC-type transporter activity"/>
    <property type="evidence" value="ECO:0007669"/>
    <property type="project" value="InterPro"/>
</dbReference>
<evidence type="ECO:0000256" key="10">
    <source>
        <dbReference type="SAM" id="Phobius"/>
    </source>
</evidence>
<comment type="subcellular location">
    <subcellularLocation>
        <location evidence="1">Membrane</location>
        <topology evidence="1">Multi-pass membrane protein</topology>
    </subcellularLocation>
</comment>
<feature type="transmembrane region" description="Helical" evidence="10">
    <location>
        <begin position="406"/>
        <end position="426"/>
    </location>
</feature>
<keyword evidence="13" id="KW-1185">Reference proteome</keyword>
<dbReference type="Gene3D" id="3.40.50.300">
    <property type="entry name" value="P-loop containing nucleotide triphosphate hydrolases"/>
    <property type="match status" value="2"/>
</dbReference>
<evidence type="ECO:0000256" key="4">
    <source>
        <dbReference type="ARBA" id="ARBA00022692"/>
    </source>
</evidence>
<dbReference type="GO" id="GO:0016887">
    <property type="term" value="F:ATP hydrolysis activity"/>
    <property type="evidence" value="ECO:0007669"/>
    <property type="project" value="InterPro"/>
</dbReference>
<dbReference type="FunFam" id="3.40.50.300:FF:000298">
    <property type="entry name" value="ATP-binding cassette sub-family A member 12"/>
    <property type="match status" value="1"/>
</dbReference>
<feature type="transmembrane region" description="Helical" evidence="10">
    <location>
        <begin position="1019"/>
        <end position="1040"/>
    </location>
</feature>
<keyword evidence="3" id="KW-0813">Transport</keyword>
<dbReference type="PROSITE" id="PS00211">
    <property type="entry name" value="ABC_TRANSPORTER_1"/>
    <property type="match status" value="1"/>
</dbReference>
<feature type="transmembrane region" description="Helical" evidence="10">
    <location>
        <begin position="1178"/>
        <end position="1196"/>
    </location>
</feature>
<keyword evidence="7" id="KW-0067">ATP-binding</keyword>
<feature type="transmembrane region" description="Helical" evidence="10">
    <location>
        <begin position="1216"/>
        <end position="1239"/>
    </location>
</feature>
<dbReference type="GO" id="GO:0016020">
    <property type="term" value="C:membrane"/>
    <property type="evidence" value="ECO:0007669"/>
    <property type="project" value="UniProtKB-SubCell"/>
</dbReference>
<keyword evidence="5" id="KW-0677">Repeat</keyword>
<reference evidence="12 13" key="1">
    <citation type="submission" date="2023-11" db="EMBL/GenBank/DDBJ databases">
        <title>Dfirmibasis_genome.</title>
        <authorList>
            <person name="Edelbroek B."/>
            <person name="Kjellin J."/>
            <person name="Jerlstrom-Hultqvist J."/>
            <person name="Soderbom F."/>
        </authorList>
    </citation>
    <scope>NUCLEOTIDE SEQUENCE [LARGE SCALE GENOMIC DNA]</scope>
    <source>
        <strain evidence="12 13">TNS-C-14</strain>
    </source>
</reference>
<dbReference type="CDD" id="cd03263">
    <property type="entry name" value="ABC_subfamily_A"/>
    <property type="match status" value="2"/>
</dbReference>
<feature type="transmembrane region" description="Helical" evidence="10">
    <location>
        <begin position="1076"/>
        <end position="1097"/>
    </location>
</feature>
<protein>
    <recommendedName>
        <fullName evidence="11">ABC transporter domain-containing protein</fullName>
    </recommendedName>
</protein>
<evidence type="ECO:0000256" key="7">
    <source>
        <dbReference type="ARBA" id="ARBA00022840"/>
    </source>
</evidence>
<dbReference type="SMART" id="SM00382">
    <property type="entry name" value="AAA"/>
    <property type="match status" value="2"/>
</dbReference>
<evidence type="ECO:0000256" key="3">
    <source>
        <dbReference type="ARBA" id="ARBA00022448"/>
    </source>
</evidence>
<evidence type="ECO:0000259" key="11">
    <source>
        <dbReference type="PROSITE" id="PS50893"/>
    </source>
</evidence>
<feature type="domain" description="ABC transporter" evidence="11">
    <location>
        <begin position="492"/>
        <end position="727"/>
    </location>
</feature>
<dbReference type="InterPro" id="IPR026082">
    <property type="entry name" value="ABCA"/>
</dbReference>
<dbReference type="PANTHER" id="PTHR19229">
    <property type="entry name" value="ATP-BINDING CASSETTE TRANSPORTER SUBFAMILY A ABCA"/>
    <property type="match status" value="1"/>
</dbReference>
<dbReference type="InterPro" id="IPR003439">
    <property type="entry name" value="ABC_transporter-like_ATP-bd"/>
</dbReference>
<dbReference type="FunFam" id="3.40.50.300:FF:002530">
    <property type="entry name" value="ABC transporter A family member 5"/>
    <property type="match status" value="1"/>
</dbReference>
<feature type="transmembrane region" description="Helical" evidence="10">
    <location>
        <begin position="307"/>
        <end position="328"/>
    </location>
</feature>
<feature type="transmembrane region" description="Helical" evidence="10">
    <location>
        <begin position="271"/>
        <end position="295"/>
    </location>
</feature>
<sequence>MESFRNQLYPLIKKNWTLKGKSKIKILIEILSPLIAIGILFGLLYLSMIITRDFNERPASGFAYDIAHTKQLLIGANGGLTFDQRRLLDNLKLQVKTQHPEYPNEYVDRCFVEFKDMESMDAYFHDPENVRGVMGGVWFEDGSFSGNSIRYSIKVDSDFTQDNTKQYRDRDDSQIYLRHYFTQIQTGVDQAILLTNNIEIPIFVTGQRFPNPYISLWEKWTDGRKMILINTGGVFITASLFITLFTLITNMVIEKETKILEGMKTMGLNSLAYYISNSIISLVTLIPSTILVSIIISATQLVHHVNWITLILILFPYSITLLLIAFILCKFFTKSKYAGLIGFLVVLVLSGIGIIIGRFDISPKLKLVSCLISPVAISIANYVWCYRDLIVFKEVDVNTNFMIGEYEIVGMLFLDIFIYIIILWYLDNIITGEFGISKRWYFFLTRNYWRKHKQSNHTGVFDIESEVCNRNGSNNEKDFEKFLNPQDIKPTISIRNLRKEFNTGDGKRVAVNDLSIDMYKNQIHSFLGPNGSGKSTTLSMLTGLIKPTSGDALINGFDIKNNIDEIRKYLGVCPQTDIIWEQLTVFEHLEFYAALKGYKNSNQRKVEATKIAMEVGLDEKLNAPAGSLSGGQKRKLCLAIAFIGPNSDIILIDEPTSGLDASNRRLIWDFILKYRENKTIILTTHYLDESDILSDRISIIANGELKCNGSSLFLKNRFGVGYLLTISKEHNSINNSSLTKSISDIVLKHIPKGSLLSDAGTELCFRLPNESIESFSNLFVEFDSKKTNLSIENYGISITTLEEVFLKIISNSGANPNFNQSILNTALQTTSSGIKSRQQFKGLLIKRITTSRKDFKSFILSIIIPLLILGGGLILYKNMRTINIYNTVTTPLLLDFNVYGDKSMTPISIDRVNDTMKPVFDNTMGHSNRTTLVPYEQLHNYLIHHFFGVPGALYFDFRYFNDIKFLHYNVFFNKDYLHALPIYINYVDSEILRSYTGKTIQTTSLPFEHIKTQIETASLNVNFVAIVFFIILTLASFSLISASHAGNISHERSTRVKRLLYISGLKKSIYWLSNLIWDYIQTFVLVLFLTIVIVAVDDKFRTHFDLYISGVVLFTFAIIPLSYLMSFKFSSHGKAVGAIFAINFGVGLIFTVISFILRIWAIKESSYSFQSMTDIIEIHFFVLSPFFCFSKILTIITNFPGITRVDENHIDNYWGFHFGLLPNAILFGHCLVWIVWILLIDYSKEINGRFKIFKTSNSPNPDSDEDSDVSAERLRVKNLLNKTIGQGGNIDGVVYPIIIENLYKKYDSIGKYNSKIAVENSSLAIPTGQTFGLLGLNGCGKSTTLGIVSGEIPPTGGKIKLNGYDLFKNRKDALGSIGYCFQFDALIGLLSAREQLELYCRIKGVEESNIKQTVDAFIQMMDLEAISNSNTSGYSGGNKRKVSLSIACIGSPSILLLDEISCGVDACVKRFMWNVITELKRNKAIILTTHSIAECQAVCDKLTIMKDGKLKALGSNQHIKDKFGSGYSIEVKFKKEYFENGVELFKLSFPSAMLIDNQHGLSASFELPNPPNEPINLSTIFSNIEQSLKYILDDYSVSQTSIEQIFIKLTKNNDHLN</sequence>
<feature type="transmembrane region" description="Helical" evidence="10">
    <location>
        <begin position="1135"/>
        <end position="1157"/>
    </location>
</feature>
<feature type="transmembrane region" description="Helical" evidence="10">
    <location>
        <begin position="26"/>
        <end position="50"/>
    </location>
</feature>
<dbReference type="SUPFAM" id="SSF52540">
    <property type="entry name" value="P-loop containing nucleoside triphosphate hydrolases"/>
    <property type="match status" value="2"/>
</dbReference>
<evidence type="ECO:0000256" key="1">
    <source>
        <dbReference type="ARBA" id="ARBA00004141"/>
    </source>
</evidence>
<evidence type="ECO:0000256" key="2">
    <source>
        <dbReference type="ARBA" id="ARBA00008869"/>
    </source>
</evidence>
<keyword evidence="4 10" id="KW-0812">Transmembrane</keyword>
<dbReference type="EMBL" id="JAVFKY010000004">
    <property type="protein sequence ID" value="KAK5576912.1"/>
    <property type="molecule type" value="Genomic_DNA"/>
</dbReference>
<keyword evidence="6" id="KW-0547">Nucleotide-binding</keyword>
<organism evidence="12 13">
    <name type="scientific">Dictyostelium firmibasis</name>
    <dbReference type="NCBI Taxonomy" id="79012"/>
    <lineage>
        <taxon>Eukaryota</taxon>
        <taxon>Amoebozoa</taxon>
        <taxon>Evosea</taxon>
        <taxon>Eumycetozoa</taxon>
        <taxon>Dictyostelia</taxon>
        <taxon>Dictyosteliales</taxon>
        <taxon>Dictyosteliaceae</taxon>
        <taxon>Dictyostelium</taxon>
    </lineage>
</organism>
<comment type="similarity">
    <text evidence="2">Belongs to the ABC transporter superfamily. ABCA family.</text>
</comment>
<dbReference type="GO" id="GO:0005524">
    <property type="term" value="F:ATP binding"/>
    <property type="evidence" value="ECO:0007669"/>
    <property type="project" value="UniProtKB-KW"/>
</dbReference>
<evidence type="ECO:0000313" key="13">
    <source>
        <dbReference type="Proteomes" id="UP001344447"/>
    </source>
</evidence>
<feature type="transmembrane region" description="Helical" evidence="10">
    <location>
        <begin position="1104"/>
        <end position="1123"/>
    </location>
</feature>
<gene>
    <name evidence="12" type="ORF">RB653_001849</name>
</gene>
<evidence type="ECO:0000256" key="9">
    <source>
        <dbReference type="ARBA" id="ARBA00023136"/>
    </source>
</evidence>
<evidence type="ECO:0000256" key="5">
    <source>
        <dbReference type="ARBA" id="ARBA00022737"/>
    </source>
</evidence>
<dbReference type="PANTHER" id="PTHR19229:SF36">
    <property type="entry name" value="ATP-BINDING CASSETTE SUB-FAMILY A MEMBER 2"/>
    <property type="match status" value="1"/>
</dbReference>
<dbReference type="Pfam" id="PF00005">
    <property type="entry name" value="ABC_tran"/>
    <property type="match status" value="2"/>
</dbReference>
<feature type="transmembrane region" description="Helical" evidence="10">
    <location>
        <begin position="365"/>
        <end position="385"/>
    </location>
</feature>
<dbReference type="InterPro" id="IPR017871">
    <property type="entry name" value="ABC_transporter-like_CS"/>
</dbReference>
<feature type="transmembrane region" description="Helical" evidence="10">
    <location>
        <begin position="227"/>
        <end position="250"/>
    </location>
</feature>
<feature type="domain" description="ABC transporter" evidence="11">
    <location>
        <begin position="1297"/>
        <end position="1532"/>
    </location>
</feature>
<dbReference type="InterPro" id="IPR013525">
    <property type="entry name" value="ABC2_TM"/>
</dbReference>
<feature type="transmembrane region" description="Helical" evidence="10">
    <location>
        <begin position="858"/>
        <end position="876"/>
    </location>
</feature>
<dbReference type="GO" id="GO:0005319">
    <property type="term" value="F:lipid transporter activity"/>
    <property type="evidence" value="ECO:0007669"/>
    <property type="project" value="TreeGrafter"/>
</dbReference>
<evidence type="ECO:0000256" key="6">
    <source>
        <dbReference type="ARBA" id="ARBA00022741"/>
    </source>
</evidence>